<dbReference type="Proteomes" id="UP000823674">
    <property type="component" value="Chromosome A05"/>
</dbReference>
<name>A0ABQ7MJ29_BRACM</name>
<organism evidence="1 2">
    <name type="scientific">Brassica rapa subsp. trilocularis</name>
    <dbReference type="NCBI Taxonomy" id="1813537"/>
    <lineage>
        <taxon>Eukaryota</taxon>
        <taxon>Viridiplantae</taxon>
        <taxon>Streptophyta</taxon>
        <taxon>Embryophyta</taxon>
        <taxon>Tracheophyta</taxon>
        <taxon>Spermatophyta</taxon>
        <taxon>Magnoliopsida</taxon>
        <taxon>eudicotyledons</taxon>
        <taxon>Gunneridae</taxon>
        <taxon>Pentapetalae</taxon>
        <taxon>rosids</taxon>
        <taxon>malvids</taxon>
        <taxon>Brassicales</taxon>
        <taxon>Brassicaceae</taxon>
        <taxon>Brassiceae</taxon>
        <taxon>Brassica</taxon>
    </lineage>
</organism>
<gene>
    <name evidence="1" type="primary">A05g509180.1_BraROA</name>
    <name evidence="1" type="ORF">IGI04_020561</name>
</gene>
<evidence type="ECO:0000313" key="1">
    <source>
        <dbReference type="EMBL" id="KAG5398747.1"/>
    </source>
</evidence>
<evidence type="ECO:0000313" key="2">
    <source>
        <dbReference type="Proteomes" id="UP000823674"/>
    </source>
</evidence>
<reference evidence="1 2" key="1">
    <citation type="submission" date="2021-03" db="EMBL/GenBank/DDBJ databases">
        <authorList>
            <person name="King G.J."/>
            <person name="Bancroft I."/>
            <person name="Baten A."/>
            <person name="Bloomfield J."/>
            <person name="Borpatragohain P."/>
            <person name="He Z."/>
            <person name="Irish N."/>
            <person name="Irwin J."/>
            <person name="Liu K."/>
            <person name="Mauleon R.P."/>
            <person name="Moore J."/>
            <person name="Morris R."/>
            <person name="Ostergaard L."/>
            <person name="Wang B."/>
            <person name="Wells R."/>
        </authorList>
    </citation>
    <scope>NUCLEOTIDE SEQUENCE [LARGE SCALE GENOMIC DNA]</scope>
    <source>
        <strain evidence="1">R-o-18</strain>
        <tissue evidence="1">Leaf</tissue>
    </source>
</reference>
<accession>A0ABQ7MJ29</accession>
<protein>
    <submittedName>
        <fullName evidence="1">Uncharacterized protein</fullName>
    </submittedName>
</protein>
<feature type="non-terminal residue" evidence="1">
    <location>
        <position position="348"/>
    </location>
</feature>
<comment type="caution">
    <text evidence="1">The sequence shown here is derived from an EMBL/GenBank/DDBJ whole genome shotgun (WGS) entry which is preliminary data.</text>
</comment>
<sequence length="348" mass="37646">DLHSSSGPFLPFSCCIPVKPPAPGTLDIRFLGCSLPFAVYYDPFLPRLGVTQSYRRLYSYPAIFIGCYGPASPPFLNATAAAFPILPTSSSTAMRIGWVPDMVLRYLGEEEEALDLRFVVYAGYTPRNREAGGLALAIGDLGYAGGDRRWRFLDRLAAAAALGSRRASLGECLMDLHSSSGPFLPFSCCIPVKPPAPGTLDIRFLGCSLPFAVYYDPFLPRLGVTQSYRRLYSYPAIFIGCYGPASPPFLNATAAAFPILPTSSSTAMRIGWVPDLVLRYLGEEEEALDLRFVVYAGYTPRNREAGGLALAIGDLGYAGGDRRWRFLDGLAAAAALGSRRASLGECLM</sequence>
<keyword evidence="2" id="KW-1185">Reference proteome</keyword>
<dbReference type="EMBL" id="JADBGQ010000005">
    <property type="protein sequence ID" value="KAG5398747.1"/>
    <property type="molecule type" value="Genomic_DNA"/>
</dbReference>
<feature type="non-terminal residue" evidence="1">
    <location>
        <position position="1"/>
    </location>
</feature>
<proteinExistence type="predicted"/>